<evidence type="ECO:0000313" key="2">
    <source>
        <dbReference type="EMBL" id="MET3613130.1"/>
    </source>
</evidence>
<organism evidence="2 3">
    <name type="scientific">Rhizobium aquaticum</name>
    <dbReference type="NCBI Taxonomy" id="1549636"/>
    <lineage>
        <taxon>Bacteria</taxon>
        <taxon>Pseudomonadati</taxon>
        <taxon>Pseudomonadota</taxon>
        <taxon>Alphaproteobacteria</taxon>
        <taxon>Hyphomicrobiales</taxon>
        <taxon>Rhizobiaceae</taxon>
        <taxon>Rhizobium/Agrobacterium group</taxon>
        <taxon>Rhizobium</taxon>
    </lineage>
</organism>
<proteinExistence type="predicted"/>
<dbReference type="RefSeq" id="WP_354555622.1">
    <property type="nucleotide sequence ID" value="NZ_JBEPMB010000001.1"/>
</dbReference>
<gene>
    <name evidence="2" type="ORF">ABID16_001435</name>
</gene>
<sequence length="99" mass="9948">MTLDPSAFAAILAMACATVFTRLSGLYLMGRLRLGPRGSKLLGAVPPAVLMALVAPVALATGLPETAAAAVTALAALRLPLLAATALGVATAALMRFFL</sequence>
<reference evidence="2 3" key="1">
    <citation type="submission" date="2024-06" db="EMBL/GenBank/DDBJ databases">
        <title>Genomic Encyclopedia of Type Strains, Phase IV (KMG-IV): sequencing the most valuable type-strain genomes for metagenomic binning, comparative biology and taxonomic classification.</title>
        <authorList>
            <person name="Goeker M."/>
        </authorList>
    </citation>
    <scope>NUCLEOTIDE SEQUENCE [LARGE SCALE GENOMIC DNA]</scope>
    <source>
        <strain evidence="2 3">DSM 29780</strain>
    </source>
</reference>
<name>A0ABV2IZE2_9HYPH</name>
<dbReference type="Pfam" id="PF05437">
    <property type="entry name" value="AzlD"/>
    <property type="match status" value="1"/>
</dbReference>
<keyword evidence="1" id="KW-0472">Membrane</keyword>
<comment type="caution">
    <text evidence="2">The sequence shown here is derived from an EMBL/GenBank/DDBJ whole genome shotgun (WGS) entry which is preliminary data.</text>
</comment>
<feature type="transmembrane region" description="Helical" evidence="1">
    <location>
        <begin position="41"/>
        <end position="63"/>
    </location>
</feature>
<keyword evidence="1" id="KW-0812">Transmembrane</keyword>
<evidence type="ECO:0000313" key="3">
    <source>
        <dbReference type="Proteomes" id="UP001549047"/>
    </source>
</evidence>
<evidence type="ECO:0000256" key="1">
    <source>
        <dbReference type="SAM" id="Phobius"/>
    </source>
</evidence>
<dbReference type="EMBL" id="JBEPMB010000001">
    <property type="protein sequence ID" value="MET3613130.1"/>
    <property type="molecule type" value="Genomic_DNA"/>
</dbReference>
<protein>
    <submittedName>
        <fullName evidence="2">Membrane protein</fullName>
    </submittedName>
</protein>
<accession>A0ABV2IZE2</accession>
<keyword evidence="3" id="KW-1185">Reference proteome</keyword>
<feature type="transmembrane region" description="Helical" evidence="1">
    <location>
        <begin position="75"/>
        <end position="98"/>
    </location>
</feature>
<dbReference type="InterPro" id="IPR008407">
    <property type="entry name" value="Brnchd-chn_aa_trnsp_AzlD"/>
</dbReference>
<dbReference type="Proteomes" id="UP001549047">
    <property type="component" value="Unassembled WGS sequence"/>
</dbReference>
<feature type="transmembrane region" description="Helical" evidence="1">
    <location>
        <begin position="6"/>
        <end position="29"/>
    </location>
</feature>
<keyword evidence="1" id="KW-1133">Transmembrane helix</keyword>